<comment type="function">
    <text evidence="8">Catalyzes the conversion of 2 pyruvate molecules into acetolactate in the first common step of the biosynthetic pathway of the branched-amino acids such as leucine, isoleucine, and valine.</text>
</comment>
<reference evidence="10" key="2">
    <citation type="submission" date="2021-04" db="EMBL/GenBank/DDBJ databases">
        <authorList>
            <person name="Gilroy R."/>
        </authorList>
    </citation>
    <scope>NUCLEOTIDE SEQUENCE</scope>
    <source>
        <strain evidence="10">26628</strain>
    </source>
</reference>
<evidence type="ECO:0000256" key="4">
    <source>
        <dbReference type="ARBA" id="ARBA00011744"/>
    </source>
</evidence>
<dbReference type="EMBL" id="DXFD01000091">
    <property type="protein sequence ID" value="HIX47266.1"/>
    <property type="molecule type" value="Genomic_DNA"/>
</dbReference>
<protein>
    <recommendedName>
        <fullName evidence="8">Acetolactate synthase small subunit</fullName>
        <shortName evidence="8">AHAS</shortName>
        <shortName evidence="8">ALS</shortName>
        <ecNumber evidence="8">2.2.1.6</ecNumber>
    </recommendedName>
    <alternativeName>
        <fullName evidence="8">Acetohydroxy-acid synthase small subunit</fullName>
    </alternativeName>
</protein>
<comment type="caution">
    <text evidence="10">The sequence shown here is derived from an EMBL/GenBank/DDBJ whole genome shotgun (WGS) entry which is preliminary data.</text>
</comment>
<dbReference type="EC" id="2.2.1.6" evidence="8"/>
<dbReference type="InterPro" id="IPR039557">
    <property type="entry name" value="AHAS_ACT"/>
</dbReference>
<dbReference type="FunFam" id="3.30.70.1150:FF:000001">
    <property type="entry name" value="Acetolactate synthase small subunit"/>
    <property type="match status" value="1"/>
</dbReference>
<dbReference type="CDD" id="cd04878">
    <property type="entry name" value="ACT_AHAS"/>
    <property type="match status" value="1"/>
</dbReference>
<dbReference type="InterPro" id="IPR027271">
    <property type="entry name" value="Acetolactate_synth/TF_NikR_C"/>
</dbReference>
<dbReference type="PANTHER" id="PTHR30239">
    <property type="entry name" value="ACETOLACTATE SYNTHASE SMALL SUBUNIT"/>
    <property type="match status" value="1"/>
</dbReference>
<dbReference type="InterPro" id="IPR019455">
    <property type="entry name" value="Acetolactate_synth_ssu_C"/>
</dbReference>
<evidence type="ECO:0000256" key="3">
    <source>
        <dbReference type="ARBA" id="ARBA00006341"/>
    </source>
</evidence>
<evidence type="ECO:0000256" key="1">
    <source>
        <dbReference type="ARBA" id="ARBA00004974"/>
    </source>
</evidence>
<evidence type="ECO:0000256" key="6">
    <source>
        <dbReference type="ARBA" id="ARBA00023304"/>
    </source>
</evidence>
<evidence type="ECO:0000256" key="7">
    <source>
        <dbReference type="ARBA" id="ARBA00048670"/>
    </source>
</evidence>
<reference evidence="10" key="1">
    <citation type="journal article" date="2021" name="PeerJ">
        <title>Extensive microbial diversity within the chicken gut microbiome revealed by metagenomics and culture.</title>
        <authorList>
            <person name="Gilroy R."/>
            <person name="Ravi A."/>
            <person name="Getino M."/>
            <person name="Pursley I."/>
            <person name="Horton D.L."/>
            <person name="Alikhan N.F."/>
            <person name="Baker D."/>
            <person name="Gharbi K."/>
            <person name="Hall N."/>
            <person name="Watson M."/>
            <person name="Adriaenssens E.M."/>
            <person name="Foster-Nyarko E."/>
            <person name="Jarju S."/>
            <person name="Secka A."/>
            <person name="Antonio M."/>
            <person name="Oren A."/>
            <person name="Chaudhuri R.R."/>
            <person name="La Ragione R."/>
            <person name="Hildebrand F."/>
            <person name="Pallen M.J."/>
        </authorList>
    </citation>
    <scope>NUCLEOTIDE SEQUENCE</scope>
    <source>
        <strain evidence="10">26628</strain>
    </source>
</reference>
<dbReference type="AlphaFoldDB" id="A0A9D1VUT5"/>
<dbReference type="InterPro" id="IPR002912">
    <property type="entry name" value="ACT_dom"/>
</dbReference>
<evidence type="ECO:0000313" key="11">
    <source>
        <dbReference type="Proteomes" id="UP000824249"/>
    </source>
</evidence>
<dbReference type="GO" id="GO:0005829">
    <property type="term" value="C:cytosol"/>
    <property type="evidence" value="ECO:0007669"/>
    <property type="project" value="TreeGrafter"/>
</dbReference>
<comment type="pathway">
    <text evidence="2 8">Amino-acid biosynthesis; L-valine biosynthesis; L-valine from pyruvate: step 1/4.</text>
</comment>
<dbReference type="NCBIfam" id="TIGR00119">
    <property type="entry name" value="acolac_sm"/>
    <property type="match status" value="1"/>
</dbReference>
<feature type="domain" description="ACT" evidence="9">
    <location>
        <begin position="5"/>
        <end position="79"/>
    </location>
</feature>
<proteinExistence type="inferred from homology"/>
<evidence type="ECO:0000256" key="8">
    <source>
        <dbReference type="RuleBase" id="RU368092"/>
    </source>
</evidence>
<dbReference type="Proteomes" id="UP000824249">
    <property type="component" value="Unassembled WGS sequence"/>
</dbReference>
<sequence length="172" mass="19124">MKKYTITALVANKSGVLTRVSGLFARRGFNIESLCVCTTEDEALSRMTIVLNGDEYTLAQMTKQLDKLIDVKKIAPAPEDDSVYRELLLVKVAAPAEKRSEIIEIKEVYKAKIVDLSPETLILELTGEPNKLDGFIRVIEPYGILEMARTGVTALSRGASCLNDRLDYNEQI</sequence>
<dbReference type="InterPro" id="IPR004789">
    <property type="entry name" value="Acetalactate_synth_ssu"/>
</dbReference>
<dbReference type="PANTHER" id="PTHR30239:SF0">
    <property type="entry name" value="ACETOLACTATE SYNTHASE SMALL SUBUNIT 1, CHLOROPLASTIC"/>
    <property type="match status" value="1"/>
</dbReference>
<organism evidence="10 11">
    <name type="scientific">Candidatus Borkfalkia faecigallinarum</name>
    <dbReference type="NCBI Taxonomy" id="2838509"/>
    <lineage>
        <taxon>Bacteria</taxon>
        <taxon>Bacillati</taxon>
        <taxon>Bacillota</taxon>
        <taxon>Clostridia</taxon>
        <taxon>Christensenellales</taxon>
        <taxon>Christensenellaceae</taxon>
        <taxon>Candidatus Borkfalkia</taxon>
    </lineage>
</organism>
<comment type="similarity">
    <text evidence="3 8">Belongs to the acetolactate synthase small subunit family.</text>
</comment>
<comment type="catalytic activity">
    <reaction evidence="7 8">
        <text>2 pyruvate + H(+) = (2S)-2-acetolactate + CO2</text>
        <dbReference type="Rhea" id="RHEA:25249"/>
        <dbReference type="ChEBI" id="CHEBI:15361"/>
        <dbReference type="ChEBI" id="CHEBI:15378"/>
        <dbReference type="ChEBI" id="CHEBI:16526"/>
        <dbReference type="ChEBI" id="CHEBI:58476"/>
        <dbReference type="EC" id="2.2.1.6"/>
    </reaction>
</comment>
<accession>A0A9D1VUT5</accession>
<dbReference type="GO" id="GO:0009099">
    <property type="term" value="P:L-valine biosynthetic process"/>
    <property type="evidence" value="ECO:0007669"/>
    <property type="project" value="UniProtKB-UniRule"/>
</dbReference>
<dbReference type="FunFam" id="3.30.70.260:FF:000001">
    <property type="entry name" value="Acetolactate synthase, small subunit"/>
    <property type="match status" value="1"/>
</dbReference>
<keyword evidence="5 8" id="KW-0028">Amino-acid biosynthesis</keyword>
<name>A0A9D1VUT5_9FIRM</name>
<dbReference type="GO" id="GO:0009097">
    <property type="term" value="P:isoleucine biosynthetic process"/>
    <property type="evidence" value="ECO:0007669"/>
    <property type="project" value="UniProtKB-UniRule"/>
</dbReference>
<dbReference type="InterPro" id="IPR054480">
    <property type="entry name" value="AHAS_small-like_ACT"/>
</dbReference>
<dbReference type="GO" id="GO:1990610">
    <property type="term" value="F:acetolactate synthase regulator activity"/>
    <property type="evidence" value="ECO:0007669"/>
    <property type="project" value="UniProtKB-UniRule"/>
</dbReference>
<evidence type="ECO:0000256" key="2">
    <source>
        <dbReference type="ARBA" id="ARBA00005025"/>
    </source>
</evidence>
<evidence type="ECO:0000256" key="5">
    <source>
        <dbReference type="ARBA" id="ARBA00022605"/>
    </source>
</evidence>
<dbReference type="PROSITE" id="PS51671">
    <property type="entry name" value="ACT"/>
    <property type="match status" value="1"/>
</dbReference>
<keyword evidence="6 8" id="KW-0100">Branched-chain amino acid biosynthesis</keyword>
<dbReference type="GO" id="GO:0003984">
    <property type="term" value="F:acetolactate synthase activity"/>
    <property type="evidence" value="ECO:0007669"/>
    <property type="project" value="UniProtKB-UniRule"/>
</dbReference>
<dbReference type="NCBIfam" id="NF008864">
    <property type="entry name" value="PRK11895.1"/>
    <property type="match status" value="1"/>
</dbReference>
<dbReference type="Gene3D" id="3.30.70.260">
    <property type="match status" value="1"/>
</dbReference>
<dbReference type="InterPro" id="IPR045865">
    <property type="entry name" value="ACT-like_dom_sf"/>
</dbReference>
<dbReference type="Pfam" id="PF10369">
    <property type="entry name" value="ALS_ss_C"/>
    <property type="match status" value="1"/>
</dbReference>
<dbReference type="SUPFAM" id="SSF55021">
    <property type="entry name" value="ACT-like"/>
    <property type="match status" value="2"/>
</dbReference>
<dbReference type="Pfam" id="PF22629">
    <property type="entry name" value="ACT_AHAS_ss"/>
    <property type="match status" value="1"/>
</dbReference>
<keyword evidence="8 10" id="KW-0808">Transferase</keyword>
<evidence type="ECO:0000313" key="10">
    <source>
        <dbReference type="EMBL" id="HIX47266.1"/>
    </source>
</evidence>
<dbReference type="Gene3D" id="3.30.70.1150">
    <property type="entry name" value="ACT-like. Chain A, domain 2"/>
    <property type="match status" value="1"/>
</dbReference>
<comment type="subunit">
    <text evidence="4 8">Dimer of large and small chains.</text>
</comment>
<gene>
    <name evidence="10" type="primary">ilvN</name>
    <name evidence="10" type="ORF">H9737_06230</name>
</gene>
<evidence type="ECO:0000259" key="9">
    <source>
        <dbReference type="PROSITE" id="PS51671"/>
    </source>
</evidence>
<comment type="pathway">
    <text evidence="1 8">Amino-acid biosynthesis; L-isoleucine biosynthesis; L-isoleucine from 2-oxobutanoate: step 1/4.</text>
</comment>